<dbReference type="RefSeq" id="WP_057941815.1">
    <property type="nucleotide sequence ID" value="NZ_CP011131.1"/>
</dbReference>
<organism evidence="2 3">
    <name type="scientific">Lysobacter gummosus</name>
    <dbReference type="NCBI Taxonomy" id="262324"/>
    <lineage>
        <taxon>Bacteria</taxon>
        <taxon>Pseudomonadati</taxon>
        <taxon>Pseudomonadota</taxon>
        <taxon>Gammaproteobacteria</taxon>
        <taxon>Lysobacterales</taxon>
        <taxon>Lysobacteraceae</taxon>
        <taxon>Lysobacter</taxon>
    </lineage>
</organism>
<protein>
    <submittedName>
        <fullName evidence="2">Uncharacterized protein</fullName>
    </submittedName>
</protein>
<evidence type="ECO:0000313" key="2">
    <source>
        <dbReference type="EMBL" id="UNP30602.1"/>
    </source>
</evidence>
<evidence type="ECO:0000313" key="3">
    <source>
        <dbReference type="Proteomes" id="UP000829194"/>
    </source>
</evidence>
<keyword evidence="3" id="KW-1185">Reference proteome</keyword>
<evidence type="ECO:0000256" key="1">
    <source>
        <dbReference type="SAM" id="MobiDB-lite"/>
    </source>
</evidence>
<dbReference type="Proteomes" id="UP000829194">
    <property type="component" value="Chromosome"/>
</dbReference>
<sequence>MLALHAGLFWFGESLLAPLPRMADAGEDPLLVLLPPRAAQIAPMPRVQPPRVTPARAPRIPARQRDAAPATASASASIDIPVAPIAAEPEPTGLTAIRIDPSALAASPRTPWDAPAGRAFASRAPALPGQGAQRFKMQAPRSIASTVKQIGRLFGGGGPDDCQETRKNIRDLAVLGADAVAQELEEERRNCRN</sequence>
<proteinExistence type="predicted"/>
<accession>A0ABY3XG44</accession>
<name>A0ABY3XG44_9GAMM</name>
<reference evidence="2 3" key="1">
    <citation type="submission" date="2022-03" db="EMBL/GenBank/DDBJ databases">
        <title>Complete genome sequence of Lysobacter capsici VKM B-2533 and Lysobacter gummosus 10.1.1, promising sources of lytic agents.</title>
        <authorList>
            <person name="Tarlachkov S.V."/>
            <person name="Kudryakova I.V."/>
            <person name="Afoshin A.S."/>
            <person name="Leontyevskaya E.A."/>
            <person name="Leontyevskaya N.V."/>
        </authorList>
    </citation>
    <scope>NUCLEOTIDE SEQUENCE [LARGE SCALE GENOMIC DNA]</scope>
    <source>
        <strain evidence="2 3">10.1.1</strain>
    </source>
</reference>
<gene>
    <name evidence="2" type="ORF">MOV92_04875</name>
</gene>
<dbReference type="EMBL" id="CP093547">
    <property type="protein sequence ID" value="UNP30602.1"/>
    <property type="molecule type" value="Genomic_DNA"/>
</dbReference>
<feature type="region of interest" description="Disordered" evidence="1">
    <location>
        <begin position="47"/>
        <end position="73"/>
    </location>
</feature>
<feature type="compositionally biased region" description="Low complexity" evidence="1">
    <location>
        <begin position="53"/>
        <end position="73"/>
    </location>
</feature>